<proteinExistence type="predicted"/>
<accession>A0ABZ1XBM6</accession>
<evidence type="ECO:0000256" key="1">
    <source>
        <dbReference type="SAM" id="MobiDB-lite"/>
    </source>
</evidence>
<dbReference type="RefSeq" id="WP_329272414.1">
    <property type="nucleotide sequence ID" value="NZ_CP109011.1"/>
</dbReference>
<feature type="region of interest" description="Disordered" evidence="1">
    <location>
        <begin position="21"/>
        <end position="78"/>
    </location>
</feature>
<protein>
    <submittedName>
        <fullName evidence="2">Uncharacterized protein</fullName>
    </submittedName>
</protein>
<keyword evidence="3" id="KW-1185">Reference proteome</keyword>
<gene>
    <name evidence="2" type="ORF">OG929_44190</name>
</gene>
<organism evidence="2 3">
    <name type="scientific">Streptomyces pseudovenezuelae</name>
    <dbReference type="NCBI Taxonomy" id="67350"/>
    <lineage>
        <taxon>Bacteria</taxon>
        <taxon>Bacillati</taxon>
        <taxon>Actinomycetota</taxon>
        <taxon>Actinomycetes</taxon>
        <taxon>Kitasatosporales</taxon>
        <taxon>Streptomycetaceae</taxon>
        <taxon>Streptomyces</taxon>
        <taxon>Streptomyces aurantiacus group</taxon>
    </lineage>
</organism>
<evidence type="ECO:0000313" key="3">
    <source>
        <dbReference type="Proteomes" id="UP001432168"/>
    </source>
</evidence>
<dbReference type="EMBL" id="CP109011">
    <property type="protein sequence ID" value="WUT48855.1"/>
    <property type="molecule type" value="Genomic_DNA"/>
</dbReference>
<name>A0ABZ1XBM6_9ACTN</name>
<evidence type="ECO:0000313" key="2">
    <source>
        <dbReference type="EMBL" id="WUT48855.1"/>
    </source>
</evidence>
<sequence length="78" mass="8470">MIADGRRARLDELLGHSFTVPTAVRPSPSPQAVTDSLGGRTVPVADLGDERLPRRRAASPPGRVRGGRKPRRCGRTTW</sequence>
<reference evidence="2" key="1">
    <citation type="submission" date="2022-10" db="EMBL/GenBank/DDBJ databases">
        <title>The complete genomes of actinobacterial strains from the NBC collection.</title>
        <authorList>
            <person name="Joergensen T.S."/>
            <person name="Alvarez Arevalo M."/>
            <person name="Sterndorff E.B."/>
            <person name="Faurdal D."/>
            <person name="Vuksanovic O."/>
            <person name="Mourched A.-S."/>
            <person name="Charusanti P."/>
            <person name="Shaw S."/>
            <person name="Blin K."/>
            <person name="Weber T."/>
        </authorList>
    </citation>
    <scope>NUCLEOTIDE SEQUENCE</scope>
    <source>
        <strain evidence="2">NBC_00686</strain>
    </source>
</reference>
<dbReference type="Proteomes" id="UP001432168">
    <property type="component" value="Chromosome"/>
</dbReference>
<feature type="compositionally biased region" description="Basic residues" evidence="1">
    <location>
        <begin position="65"/>
        <end position="78"/>
    </location>
</feature>